<accession>A0A834HV17</accession>
<evidence type="ECO:0000256" key="1">
    <source>
        <dbReference type="ARBA" id="ARBA00022490"/>
    </source>
</evidence>
<reference evidence="3" key="1">
    <citation type="submission" date="2020-08" db="EMBL/GenBank/DDBJ databases">
        <title>Genome sequencing and assembly of the red palm weevil Rhynchophorus ferrugineus.</title>
        <authorList>
            <person name="Dias G.B."/>
            <person name="Bergman C.M."/>
            <person name="Manee M."/>
        </authorList>
    </citation>
    <scope>NUCLEOTIDE SEQUENCE</scope>
    <source>
        <strain evidence="3">AA-2017</strain>
        <tissue evidence="3">Whole larva</tissue>
    </source>
</reference>
<dbReference type="SUPFAM" id="SSF52402">
    <property type="entry name" value="Adenine nucleotide alpha hydrolases-like"/>
    <property type="match status" value="1"/>
</dbReference>
<name>A0A834HV17_RHYFE</name>
<evidence type="ECO:0000313" key="4">
    <source>
        <dbReference type="Proteomes" id="UP000625711"/>
    </source>
</evidence>
<proteinExistence type="predicted"/>
<dbReference type="GO" id="GO:0016783">
    <property type="term" value="F:sulfurtransferase activity"/>
    <property type="evidence" value="ECO:0007669"/>
    <property type="project" value="TreeGrafter"/>
</dbReference>
<evidence type="ECO:0000313" key="3">
    <source>
        <dbReference type="EMBL" id="KAF7267993.1"/>
    </source>
</evidence>
<dbReference type="PANTHER" id="PTHR20882">
    <property type="entry name" value="CYTOPLASMIC TRNA 2-THIOLATION PROTEIN 2"/>
    <property type="match status" value="1"/>
</dbReference>
<dbReference type="Gene3D" id="3.40.50.620">
    <property type="entry name" value="HUPs"/>
    <property type="match status" value="1"/>
</dbReference>
<dbReference type="GO" id="GO:0000049">
    <property type="term" value="F:tRNA binding"/>
    <property type="evidence" value="ECO:0007669"/>
    <property type="project" value="InterPro"/>
</dbReference>
<protein>
    <recommendedName>
        <fullName evidence="5">Cytoplasmic tRNA 2-thiolation protein 2</fullName>
    </recommendedName>
</protein>
<gene>
    <name evidence="3" type="ORF">GWI33_018837</name>
</gene>
<keyword evidence="1" id="KW-0963">Cytoplasm</keyword>
<dbReference type="PANTHER" id="PTHR20882:SF14">
    <property type="entry name" value="CYTOPLASMIC TRNA 2-THIOLATION PROTEIN 2"/>
    <property type="match status" value="1"/>
</dbReference>
<organism evidence="3 4">
    <name type="scientific">Rhynchophorus ferrugineus</name>
    <name type="common">Red palm weevil</name>
    <name type="synonym">Curculio ferrugineus</name>
    <dbReference type="NCBI Taxonomy" id="354439"/>
    <lineage>
        <taxon>Eukaryota</taxon>
        <taxon>Metazoa</taxon>
        <taxon>Ecdysozoa</taxon>
        <taxon>Arthropoda</taxon>
        <taxon>Hexapoda</taxon>
        <taxon>Insecta</taxon>
        <taxon>Pterygota</taxon>
        <taxon>Neoptera</taxon>
        <taxon>Endopterygota</taxon>
        <taxon>Coleoptera</taxon>
        <taxon>Polyphaga</taxon>
        <taxon>Cucujiformia</taxon>
        <taxon>Curculionidae</taxon>
        <taxon>Dryophthorinae</taxon>
        <taxon>Rhynchophorus</taxon>
    </lineage>
</organism>
<dbReference type="Pfam" id="PF10288">
    <property type="entry name" value="CTU2"/>
    <property type="match status" value="1"/>
</dbReference>
<keyword evidence="2" id="KW-0819">tRNA processing</keyword>
<dbReference type="GO" id="GO:0002143">
    <property type="term" value="P:tRNA wobble position uridine thiolation"/>
    <property type="evidence" value="ECO:0007669"/>
    <property type="project" value="TreeGrafter"/>
</dbReference>
<evidence type="ECO:0000256" key="2">
    <source>
        <dbReference type="ARBA" id="ARBA00022694"/>
    </source>
</evidence>
<dbReference type="InterPro" id="IPR014729">
    <property type="entry name" value="Rossmann-like_a/b/a_fold"/>
</dbReference>
<dbReference type="GO" id="GO:0005829">
    <property type="term" value="C:cytosol"/>
    <property type="evidence" value="ECO:0007669"/>
    <property type="project" value="TreeGrafter"/>
</dbReference>
<sequence length="329" mass="37573">MISYEIGHPSSALLHLIRSGLDLNTPKKLRFTPVFVYLEDQYHLTVNERQTAINKIIKETNSYNFDIKIVSFCDWVLTKEINLFQNTTFNIGDNDGDRLISCIKEKTPKTNRNEIFNILRRNALCHIAKKLDCKFIFTPEISIDIASNLLKNIALGKGAHVSVDTGFCDDRDDSISILRPLRMFDMKELAFYNVLHSLDPVTVRQPIVNNYSSVQELMKKFVTDLQEGYPATINTIIKIGDKLVTDKTTLRKCKLCEAVIPEPTGDLNSEESTKFSKLVSNRLPDHNLMAQTRYAEAYEEFSAKQDVPSDYCYSCSKISEYILSDDDVE</sequence>
<dbReference type="OrthoDB" id="25129at2759"/>
<dbReference type="AlphaFoldDB" id="A0A834HV17"/>
<dbReference type="Proteomes" id="UP000625711">
    <property type="component" value="Unassembled WGS sequence"/>
</dbReference>
<dbReference type="EMBL" id="JAACXV010014356">
    <property type="protein sequence ID" value="KAF7267993.1"/>
    <property type="molecule type" value="Genomic_DNA"/>
</dbReference>
<keyword evidence="4" id="KW-1185">Reference proteome</keyword>
<dbReference type="InterPro" id="IPR019407">
    <property type="entry name" value="CTU2"/>
</dbReference>
<evidence type="ECO:0008006" key="5">
    <source>
        <dbReference type="Google" id="ProtNLM"/>
    </source>
</evidence>
<comment type="caution">
    <text evidence="3">The sequence shown here is derived from an EMBL/GenBank/DDBJ whole genome shotgun (WGS) entry which is preliminary data.</text>
</comment>